<dbReference type="EMBL" id="JAGRRH010000013">
    <property type="protein sequence ID" value="KAG7360373.1"/>
    <property type="molecule type" value="Genomic_DNA"/>
</dbReference>
<feature type="compositionally biased region" description="Polar residues" evidence="1">
    <location>
        <begin position="461"/>
        <end position="472"/>
    </location>
</feature>
<feature type="region of interest" description="Disordered" evidence="1">
    <location>
        <begin position="1"/>
        <end position="31"/>
    </location>
</feature>
<keyword evidence="3" id="KW-1185">Reference proteome</keyword>
<feature type="compositionally biased region" description="Acidic residues" evidence="1">
    <location>
        <begin position="57"/>
        <end position="70"/>
    </location>
</feature>
<dbReference type="AlphaFoldDB" id="A0A9K3PUU0"/>
<reference evidence="2" key="1">
    <citation type="journal article" date="2021" name="Sci. Rep.">
        <title>Diploid genomic architecture of Nitzschia inconspicua, an elite biomass production diatom.</title>
        <authorList>
            <person name="Oliver A."/>
            <person name="Podell S."/>
            <person name="Pinowska A."/>
            <person name="Traller J.C."/>
            <person name="Smith S.R."/>
            <person name="McClure R."/>
            <person name="Beliaev A."/>
            <person name="Bohutskyi P."/>
            <person name="Hill E.A."/>
            <person name="Rabines A."/>
            <person name="Zheng H."/>
            <person name="Allen L.Z."/>
            <person name="Kuo A."/>
            <person name="Grigoriev I.V."/>
            <person name="Allen A.E."/>
            <person name="Hazlebeck D."/>
            <person name="Allen E.E."/>
        </authorList>
    </citation>
    <scope>NUCLEOTIDE SEQUENCE</scope>
    <source>
        <strain evidence="2">Hildebrandi</strain>
    </source>
</reference>
<feature type="region of interest" description="Disordered" evidence="1">
    <location>
        <begin position="225"/>
        <end position="441"/>
    </location>
</feature>
<name>A0A9K3PUU0_9STRA</name>
<feature type="region of interest" description="Disordered" evidence="1">
    <location>
        <begin position="54"/>
        <end position="210"/>
    </location>
</feature>
<feature type="compositionally biased region" description="Low complexity" evidence="1">
    <location>
        <begin position="574"/>
        <end position="589"/>
    </location>
</feature>
<dbReference type="Proteomes" id="UP000693970">
    <property type="component" value="Unassembled WGS sequence"/>
</dbReference>
<protein>
    <submittedName>
        <fullName evidence="2">Uncharacterized protein</fullName>
    </submittedName>
</protein>
<gene>
    <name evidence="2" type="ORF">IV203_035472</name>
</gene>
<evidence type="ECO:0000256" key="1">
    <source>
        <dbReference type="SAM" id="MobiDB-lite"/>
    </source>
</evidence>
<feature type="compositionally biased region" description="Polar residues" evidence="1">
    <location>
        <begin position="481"/>
        <end position="505"/>
    </location>
</feature>
<feature type="compositionally biased region" description="Polar residues" evidence="1">
    <location>
        <begin position="275"/>
        <end position="297"/>
    </location>
</feature>
<reference evidence="2" key="2">
    <citation type="submission" date="2021-04" db="EMBL/GenBank/DDBJ databases">
        <authorList>
            <person name="Podell S."/>
        </authorList>
    </citation>
    <scope>NUCLEOTIDE SEQUENCE</scope>
    <source>
        <strain evidence="2">Hildebrandi</strain>
    </source>
</reference>
<feature type="region of interest" description="Disordered" evidence="1">
    <location>
        <begin position="658"/>
        <end position="822"/>
    </location>
</feature>
<feature type="compositionally biased region" description="Basic and acidic residues" evidence="1">
    <location>
        <begin position="109"/>
        <end position="137"/>
    </location>
</feature>
<feature type="compositionally biased region" description="Polar residues" evidence="1">
    <location>
        <begin position="590"/>
        <end position="601"/>
    </location>
</feature>
<organism evidence="2 3">
    <name type="scientific">Nitzschia inconspicua</name>
    <dbReference type="NCBI Taxonomy" id="303405"/>
    <lineage>
        <taxon>Eukaryota</taxon>
        <taxon>Sar</taxon>
        <taxon>Stramenopiles</taxon>
        <taxon>Ochrophyta</taxon>
        <taxon>Bacillariophyta</taxon>
        <taxon>Bacillariophyceae</taxon>
        <taxon>Bacillariophycidae</taxon>
        <taxon>Bacillariales</taxon>
        <taxon>Bacillariaceae</taxon>
        <taxon>Nitzschia</taxon>
    </lineage>
</organism>
<feature type="compositionally biased region" description="Gly residues" evidence="1">
    <location>
        <begin position="798"/>
        <end position="822"/>
    </location>
</feature>
<sequence>MPATANGGRSGNTKKKDTTMMDNFKGACPPHKIRDLDKLVKQMKGDEAKIMERIQEWWEEPVNPEEEEKWEDVNKKTLKKKQEQGGPSGGGRGGRGGRAGGGTGGRSGRGRDRGGGRADRAGRDRQGRGPRGDKRQTDPSAPKQTTDQDPASPTGVPAPSNAPALKGAWGARAAAAVPPVQEPPGPAEKSLPVEGQEPMAPPPTSVPEINPLDTVQVNQLPLPPIKTAIESNPPPRTSVRSGGNVWATKGSAHLIQAEKQPPVPATPPAPVAKHSQPNVVEQESSSFPIPDSNQAPTLETGLPSGVSAGSNAWSQSPQPTQPAPVPTPQPIEMPPPPSPAVSRSIAPPSPAGLPPPETAIPDPVSTTPAAASPAVQKVLNMGHWETGGGDDPSDIDFGFGFGAGSNDATAPPPAPKEAVSASNAAAASPARPPPGLSISGMPPMPASAVMVHELENKLESASLNAPTSNDNVPPSAPIPASLTQTQPYNSMPNQALPSGITQQSYGQQQYGMPGMYNYNASGAPTGFIGMPGPVLTGGVMPQQPGKPQGASSLAGPVQTVAPNLAQPGLYGAQTLSTSQSQNPSSDSVTNAESAASGTAPSSAVPPGMPGAIPYANPALHYGQHQFYMGQHQGGIGYNYGYGQFGGVAQGGFGYQPSMGHNQGYGGPHYDDQGHQGNSHHSGGAGGYPNKGSGYRGRNTHHNNNQYQNQYNPQQHSGYGGQPYGMGYHGHGPGGMGDPYGMQHQGGMGGGSFQDEDHQKGRKGARGGNSSFQQGPSQLGGQQSFGLQQQGGVDSAPSSGGGGWSNQGGGWSGGGQSTGWQGN</sequence>
<comment type="caution">
    <text evidence="2">The sequence shown here is derived from an EMBL/GenBank/DDBJ whole genome shotgun (WGS) entry which is preliminary data.</text>
</comment>
<feature type="compositionally biased region" description="Gly residues" evidence="1">
    <location>
        <begin position="717"/>
        <end position="751"/>
    </location>
</feature>
<feature type="compositionally biased region" description="Low complexity" evidence="1">
    <location>
        <begin position="769"/>
        <end position="791"/>
    </location>
</feature>
<feature type="compositionally biased region" description="Pro residues" evidence="1">
    <location>
        <begin position="319"/>
        <end position="339"/>
    </location>
</feature>
<feature type="compositionally biased region" description="Low complexity" evidence="1">
    <location>
        <begin position="702"/>
        <end position="714"/>
    </location>
</feature>
<feature type="region of interest" description="Disordered" evidence="1">
    <location>
        <begin position="461"/>
        <end position="505"/>
    </location>
</feature>
<proteinExistence type="predicted"/>
<feature type="compositionally biased region" description="Basic and acidic residues" evidence="1">
    <location>
        <begin position="71"/>
        <end position="83"/>
    </location>
</feature>
<feature type="compositionally biased region" description="Low complexity" evidence="1">
    <location>
        <begin position="416"/>
        <end position="429"/>
    </location>
</feature>
<evidence type="ECO:0000313" key="2">
    <source>
        <dbReference type="EMBL" id="KAG7360373.1"/>
    </source>
</evidence>
<feature type="compositionally biased region" description="Pro residues" evidence="1">
    <location>
        <begin position="347"/>
        <end position="358"/>
    </location>
</feature>
<evidence type="ECO:0000313" key="3">
    <source>
        <dbReference type="Proteomes" id="UP000693970"/>
    </source>
</evidence>
<dbReference type="OrthoDB" id="49642at2759"/>
<feature type="compositionally biased region" description="Low complexity" evidence="1">
    <location>
        <begin position="361"/>
        <end position="375"/>
    </location>
</feature>
<feature type="compositionally biased region" description="Low complexity" evidence="1">
    <location>
        <begin position="162"/>
        <end position="179"/>
    </location>
</feature>
<feature type="region of interest" description="Disordered" evidence="1">
    <location>
        <begin position="574"/>
        <end position="606"/>
    </location>
</feature>
<feature type="compositionally biased region" description="Pro residues" evidence="1">
    <location>
        <begin position="261"/>
        <end position="270"/>
    </location>
</feature>
<feature type="compositionally biased region" description="Polar residues" evidence="1">
    <location>
        <begin position="138"/>
        <end position="151"/>
    </location>
</feature>
<accession>A0A9K3PUU0</accession>
<feature type="compositionally biased region" description="Gly residues" evidence="1">
    <location>
        <begin position="86"/>
        <end position="107"/>
    </location>
</feature>